<dbReference type="Proteomes" id="UP000179057">
    <property type="component" value="Unassembled WGS sequence"/>
</dbReference>
<dbReference type="EMBL" id="MGIV01000010">
    <property type="protein sequence ID" value="OGM94958.1"/>
    <property type="molecule type" value="Genomic_DNA"/>
</dbReference>
<reference evidence="1 2" key="1">
    <citation type="journal article" date="2016" name="Nat. Commun.">
        <title>Thousands of microbial genomes shed light on interconnected biogeochemical processes in an aquifer system.</title>
        <authorList>
            <person name="Anantharaman K."/>
            <person name="Brown C.T."/>
            <person name="Hug L.A."/>
            <person name="Sharon I."/>
            <person name="Castelle C.J."/>
            <person name="Probst A.J."/>
            <person name="Thomas B.C."/>
            <person name="Singh A."/>
            <person name="Wilkins M.J."/>
            <person name="Karaoz U."/>
            <person name="Brodie E.L."/>
            <person name="Williams K.H."/>
            <person name="Hubbard S.S."/>
            <person name="Banfield J.F."/>
        </authorList>
    </citation>
    <scope>NUCLEOTIDE SEQUENCE [LARGE SCALE GENOMIC DNA]</scope>
</reference>
<organism evidence="1 2">
    <name type="scientific">Candidatus Wolfebacteria bacterium RIFOXYD1_FULL_48_65</name>
    <dbReference type="NCBI Taxonomy" id="1802561"/>
    <lineage>
        <taxon>Bacteria</taxon>
        <taxon>Candidatus Wolfeibacteriota</taxon>
    </lineage>
</organism>
<evidence type="ECO:0000313" key="2">
    <source>
        <dbReference type="Proteomes" id="UP000179057"/>
    </source>
</evidence>
<proteinExistence type="predicted"/>
<accession>A0A1F8E3X5</accession>
<evidence type="ECO:0000313" key="1">
    <source>
        <dbReference type="EMBL" id="OGM94958.1"/>
    </source>
</evidence>
<comment type="caution">
    <text evidence="1">The sequence shown here is derived from an EMBL/GenBank/DDBJ whole genome shotgun (WGS) entry which is preliminary data.</text>
</comment>
<dbReference type="AlphaFoldDB" id="A0A1F8E3X5"/>
<protein>
    <submittedName>
        <fullName evidence="1">Uncharacterized protein</fullName>
    </submittedName>
</protein>
<gene>
    <name evidence="1" type="ORF">A2610_02180</name>
</gene>
<sequence>MATPGRYIFELSAATKAAKAQAMAAAKERPKERQVAAPTTVTKAVAKAQAALLHLPRDLNQFDNAIKSIAAAQKKIYGL</sequence>
<name>A0A1F8E3X5_9BACT</name>